<sequence length="119" mass="13396">MKYSYWYRTNGRECTGTGEILGCNLGQVQIKPDFAQAFQIESANVILKVVSMSELLKVGDMVKYNTGREDGLLPHDMIGEVREVQQNAQKTRRVRVVTPTGGSALIEEFRLTKIQKIFG</sequence>
<evidence type="ECO:0000313" key="2">
    <source>
        <dbReference type="Proteomes" id="UP000221506"/>
    </source>
</evidence>
<accession>A0A1W6DXX9</accession>
<proteinExistence type="predicted"/>
<reference evidence="1 2" key="1">
    <citation type="submission" date="2017-04" db="EMBL/GenBank/DDBJ databases">
        <title>Complete genome sequence and characterization of temperature-dependent bacteriophage phiA8-29 infecting Aeromonas.</title>
        <authorList>
            <person name="He Y."/>
            <person name="Yang H."/>
        </authorList>
    </citation>
    <scope>NUCLEOTIDE SEQUENCE [LARGE SCALE GENOMIC DNA]</scope>
</reference>
<organism evidence="1 2">
    <name type="scientific">Aeromonas phage phiA8-29</name>
    <dbReference type="NCBI Taxonomy" id="1978922"/>
    <lineage>
        <taxon>Viruses</taxon>
        <taxon>Duplodnaviria</taxon>
        <taxon>Heunggongvirae</taxon>
        <taxon>Uroviricota</taxon>
        <taxon>Caudoviricetes</taxon>
        <taxon>Pantevenvirales</taxon>
        <taxon>Ackermannviridae</taxon>
        <taxon>Tedavirus</taxon>
        <taxon>Tedavirus A829</taxon>
    </lineage>
</organism>
<keyword evidence="2" id="KW-1185">Reference proteome</keyword>
<protein>
    <submittedName>
        <fullName evidence="1">Uncharacterized protein</fullName>
    </submittedName>
</protein>
<name>A0A1W6DXX9_9CAUD</name>
<gene>
    <name evidence="1" type="ORF">phiA829_40</name>
</gene>
<dbReference type="EMBL" id="KY914485">
    <property type="protein sequence ID" value="ARK07860.1"/>
    <property type="molecule type" value="Genomic_DNA"/>
</dbReference>
<dbReference type="Proteomes" id="UP000221506">
    <property type="component" value="Segment"/>
</dbReference>
<evidence type="ECO:0000313" key="1">
    <source>
        <dbReference type="EMBL" id="ARK07860.1"/>
    </source>
</evidence>